<evidence type="ECO:0000313" key="7">
    <source>
        <dbReference type="EMBL" id="CAH3143943.1"/>
    </source>
</evidence>
<evidence type="ECO:0000256" key="2">
    <source>
        <dbReference type="ARBA" id="ARBA00022737"/>
    </source>
</evidence>
<dbReference type="InterPro" id="IPR001611">
    <property type="entry name" value="Leu-rich_rpt"/>
</dbReference>
<name>A0ABN8PHD8_9CNID</name>
<evidence type="ECO:0000256" key="1">
    <source>
        <dbReference type="ARBA" id="ARBA00022614"/>
    </source>
</evidence>
<keyword evidence="5" id="KW-1133">Transmembrane helix</keyword>
<proteinExistence type="predicted"/>
<dbReference type="Gene3D" id="1.20.1440.80">
    <property type="entry name" value="Gap junction channel protein cysteine-rich domain"/>
    <property type="match status" value="1"/>
</dbReference>
<dbReference type="InterPro" id="IPR032675">
    <property type="entry name" value="LRR_dom_sf"/>
</dbReference>
<feature type="non-terminal residue" evidence="7">
    <location>
        <position position="1019"/>
    </location>
</feature>
<keyword evidence="5" id="KW-0472">Membrane</keyword>
<dbReference type="EMBL" id="CALNXI010000862">
    <property type="protein sequence ID" value="CAH3143943.1"/>
    <property type="molecule type" value="Genomic_DNA"/>
</dbReference>
<feature type="transmembrane region" description="Helical" evidence="5">
    <location>
        <begin position="75"/>
        <end position="96"/>
    </location>
</feature>
<feature type="domain" description="NACHT" evidence="6">
    <location>
        <begin position="361"/>
        <end position="507"/>
    </location>
</feature>
<dbReference type="Gene3D" id="3.40.50.300">
    <property type="entry name" value="P-loop containing nucleotide triphosphate hydrolases"/>
    <property type="match status" value="1"/>
</dbReference>
<keyword evidence="8" id="KW-1185">Reference proteome</keyword>
<keyword evidence="1" id="KW-0433">Leucine-rich repeat</keyword>
<dbReference type="Proteomes" id="UP001159427">
    <property type="component" value="Unassembled WGS sequence"/>
</dbReference>
<dbReference type="InterPro" id="IPR027417">
    <property type="entry name" value="P-loop_NTPase"/>
</dbReference>
<keyword evidence="4" id="KW-0067">ATP-binding</keyword>
<organism evidence="7 8">
    <name type="scientific">Porites evermanni</name>
    <dbReference type="NCBI Taxonomy" id="104178"/>
    <lineage>
        <taxon>Eukaryota</taxon>
        <taxon>Metazoa</taxon>
        <taxon>Cnidaria</taxon>
        <taxon>Anthozoa</taxon>
        <taxon>Hexacorallia</taxon>
        <taxon>Scleractinia</taxon>
        <taxon>Fungiina</taxon>
        <taxon>Poritidae</taxon>
        <taxon>Porites</taxon>
    </lineage>
</organism>
<keyword evidence="5" id="KW-0812">Transmembrane</keyword>
<evidence type="ECO:0000259" key="6">
    <source>
        <dbReference type="PROSITE" id="PS50837"/>
    </source>
</evidence>
<keyword evidence="3" id="KW-0547">Nucleotide-binding</keyword>
<feature type="transmembrane region" description="Helical" evidence="5">
    <location>
        <begin position="204"/>
        <end position="229"/>
    </location>
</feature>
<evidence type="ECO:0000313" key="8">
    <source>
        <dbReference type="Proteomes" id="UP001159427"/>
    </source>
</evidence>
<evidence type="ECO:0000256" key="3">
    <source>
        <dbReference type="ARBA" id="ARBA00022741"/>
    </source>
</evidence>
<dbReference type="SUPFAM" id="SSF52540">
    <property type="entry name" value="P-loop containing nucleoside triphosphate hydrolases"/>
    <property type="match status" value="1"/>
</dbReference>
<keyword evidence="2" id="KW-0677">Repeat</keyword>
<dbReference type="InterPro" id="IPR038359">
    <property type="entry name" value="Connexin_N_sf"/>
</dbReference>
<dbReference type="Gene3D" id="3.80.10.10">
    <property type="entry name" value="Ribonuclease Inhibitor"/>
    <property type="match status" value="1"/>
</dbReference>
<feature type="transmembrane region" description="Helical" evidence="5">
    <location>
        <begin position="15"/>
        <end position="38"/>
    </location>
</feature>
<comment type="caution">
    <text evidence="7">The sequence shown here is derived from an EMBL/GenBank/DDBJ whole genome shotgun (WGS) entry which is preliminary data.</text>
</comment>
<dbReference type="SUPFAM" id="SSF52047">
    <property type="entry name" value="RNI-like"/>
    <property type="match status" value="1"/>
</dbReference>
<dbReference type="PANTHER" id="PTHR24106">
    <property type="entry name" value="NACHT, LRR AND CARD DOMAINS-CONTAINING"/>
    <property type="match status" value="1"/>
</dbReference>
<dbReference type="Pfam" id="PF05729">
    <property type="entry name" value="NACHT"/>
    <property type="match status" value="1"/>
</dbReference>
<evidence type="ECO:0000256" key="5">
    <source>
        <dbReference type="SAM" id="Phobius"/>
    </source>
</evidence>
<dbReference type="Pfam" id="PF13516">
    <property type="entry name" value="LRR_6"/>
    <property type="match status" value="4"/>
</dbReference>
<dbReference type="PROSITE" id="PS50837">
    <property type="entry name" value="NACHT"/>
    <property type="match status" value="1"/>
</dbReference>
<sequence length="1019" mass="116372">MEGLKDLLAPKTLHWFSYVANVFWILLGIILSAVFLDIENSEPRFDFRCGSNGDKELIRGKCYEQYDKQYNKFPVYGFVIINFIVTASVCGIYSHAVKSRVEELERRDRNQDVEDRTQQRNNSLTERKLFQAYCLQLLARVVLGISFVLLQTKLLYPLSFPSNFKCNLTRDERLSDITASASRNETLTQTSYECHNQRAAKKTFWAISVIVVTGSFAFLVFIECLYLLLRAKKVERFTVDAKFYKYYLSSTKPNPSTAEQQQELLPTIPNNLVAPSFEQMKRHVRDVTKRPYKDLKSPFADDPGEGRDLKLDEIFTNLIVYEGRAHYNFSVDRGEQLKEYYKANEKLSPTVPGKIFDREEQKILVVGRPGIGKTMFSTKILRDWASDNLLNETQKSQIDFKVAFLVKLRMFNFTDKELNLRELLDHSEYSTTLSEETWSYIRENPQRVLIIFDGFDEYSRKAEINKDDVPYRNSEEDRMPVHFLLEKILSGKFLTGATVLMTTRPNAVSCIRSPIFDKTVEILGFTTKQVEDYVEKFSKQGDKAETIKQHITSNSNLQAFCYIPVNCFIICSCLLELLGSTGFSLPTRLTEIYSIAIKMFYFSYDDNQYRHDKAEGQQFFLKPFKELSSTVQEVFKSLGEIAFNGIKNGRLIFESHEVKDLKSNGLFHRLPDTRERPLGEKREQYCFLHLTMQEFLAAKYLVDTYSSEDLQKFVSDHIQYGAWKVVMQFVAGLLDEKEGKSTDIFSDLLPSKTDTKEVEIKFSEDSQERSETLTCWPADEDKPLVVMLFNCMYENKASGRKVQEKLAKIDSCNALNFSKCNLSPLDCLALVHALKSVEGILYFDLSENNLRSLGCIEIAKLLPGNEHNQGLCKLNSLNLCGSDITDEAVEHLSTALTHTNCKVNSLNLSRNKITAEGVKHLSTALTHTDCKLNSLNLTSNNITDEGVKHLSTALTHTNCKLNSLNLTSNNITAEGVKHLSTALTHTSCKLNSLNLWDNNITAEGVKYLSTALTHSNCKL</sequence>
<accession>A0ABN8PHD8</accession>
<dbReference type="SMART" id="SM00368">
    <property type="entry name" value="LRR_RI"/>
    <property type="match status" value="6"/>
</dbReference>
<reference evidence="7 8" key="1">
    <citation type="submission" date="2022-05" db="EMBL/GenBank/DDBJ databases">
        <authorList>
            <consortium name="Genoscope - CEA"/>
            <person name="William W."/>
        </authorList>
    </citation>
    <scope>NUCLEOTIDE SEQUENCE [LARGE SCALE GENOMIC DNA]</scope>
</reference>
<dbReference type="InterPro" id="IPR007111">
    <property type="entry name" value="NACHT_NTPase"/>
</dbReference>
<dbReference type="InterPro" id="IPR051261">
    <property type="entry name" value="NLR"/>
</dbReference>
<gene>
    <name evidence="7" type="ORF">PEVE_00043021</name>
</gene>
<evidence type="ECO:0000256" key="4">
    <source>
        <dbReference type="ARBA" id="ARBA00022840"/>
    </source>
</evidence>
<protein>
    <recommendedName>
        <fullName evidence="6">NACHT domain-containing protein</fullName>
    </recommendedName>
</protein>